<dbReference type="InterPro" id="IPR005064">
    <property type="entry name" value="BUG"/>
</dbReference>
<dbReference type="Proteomes" id="UP000216020">
    <property type="component" value="Unassembled WGS sequence"/>
</dbReference>
<dbReference type="PANTHER" id="PTHR42928">
    <property type="entry name" value="TRICARBOXYLATE-BINDING PROTEIN"/>
    <property type="match status" value="1"/>
</dbReference>
<evidence type="ECO:0008006" key="4">
    <source>
        <dbReference type="Google" id="ProtNLM"/>
    </source>
</evidence>
<comment type="caution">
    <text evidence="2">The sequence shown here is derived from an EMBL/GenBank/DDBJ whole genome shotgun (WGS) entry which is preliminary data.</text>
</comment>
<gene>
    <name evidence="2" type="ORF">CAL29_25495</name>
</gene>
<dbReference type="CDD" id="cd07012">
    <property type="entry name" value="PBP2_Bug_TTT"/>
    <property type="match status" value="1"/>
</dbReference>
<dbReference type="Gene3D" id="3.40.190.150">
    <property type="entry name" value="Bordetella uptake gene, domain 1"/>
    <property type="match status" value="1"/>
</dbReference>
<dbReference type="InterPro" id="IPR042100">
    <property type="entry name" value="Bug_dom1"/>
</dbReference>
<evidence type="ECO:0000313" key="2">
    <source>
        <dbReference type="EMBL" id="OZI31282.1"/>
    </source>
</evidence>
<proteinExistence type="inferred from homology"/>
<dbReference type="AlphaFoldDB" id="A0A261S2X2"/>
<organism evidence="2 3">
    <name type="scientific">Bordetella genomosp. 10</name>
    <dbReference type="NCBI Taxonomy" id="1416804"/>
    <lineage>
        <taxon>Bacteria</taxon>
        <taxon>Pseudomonadati</taxon>
        <taxon>Pseudomonadota</taxon>
        <taxon>Betaproteobacteria</taxon>
        <taxon>Burkholderiales</taxon>
        <taxon>Alcaligenaceae</taxon>
        <taxon>Bordetella</taxon>
    </lineage>
</organism>
<dbReference type="PIRSF" id="PIRSF017082">
    <property type="entry name" value="YflP"/>
    <property type="match status" value="1"/>
</dbReference>
<dbReference type="SUPFAM" id="SSF53850">
    <property type="entry name" value="Periplasmic binding protein-like II"/>
    <property type="match status" value="1"/>
</dbReference>
<dbReference type="EMBL" id="NEVM01000005">
    <property type="protein sequence ID" value="OZI31282.1"/>
    <property type="molecule type" value="Genomic_DNA"/>
</dbReference>
<evidence type="ECO:0000313" key="3">
    <source>
        <dbReference type="Proteomes" id="UP000216020"/>
    </source>
</evidence>
<keyword evidence="3" id="KW-1185">Reference proteome</keyword>
<dbReference type="OrthoDB" id="5171643at2"/>
<accession>A0A261S2X2</accession>
<comment type="similarity">
    <text evidence="1">Belongs to the UPF0065 (bug) family.</text>
</comment>
<sequence>MARPGNGIGSRAAMRLVWRQPWSPKRLTAMAIKTAPGHALTIAAAMAAATLIPAASLAQSKPWPDHAVRIIVPFVAAGPTDAQARWVAQQLSAATGQSFIVENRGAAGGTPGTQYVAKSPPDGYTLLVANPGPLTVGPQLRDTGYTLKDLAPITLLSKSPSCVVVKPAIPAKTFKEFVALAKSKPGQINYGSAGLGTVGQLTTELIAQQAGIKLNHIPYRGAAQVTTDLLGGAIDMNVMQIGTCVPLAKQGKLRALAVTSLTRYPQLPDVPTLSESGLPGFEFNNWNGVLAPAGTSPEILKKISDVLGKALATHEARSWLASQGYTAGHESLASFGTLLAAESARWGKLIQVANIKPE</sequence>
<reference evidence="3" key="1">
    <citation type="submission" date="2017-05" db="EMBL/GenBank/DDBJ databases">
        <title>Complete and WGS of Bordetella genogroups.</title>
        <authorList>
            <person name="Spilker T."/>
            <person name="Lipuma J."/>
        </authorList>
    </citation>
    <scope>NUCLEOTIDE SEQUENCE [LARGE SCALE GENOMIC DNA]</scope>
    <source>
        <strain evidence="3">AU16122</strain>
    </source>
</reference>
<dbReference type="Gene3D" id="3.40.190.10">
    <property type="entry name" value="Periplasmic binding protein-like II"/>
    <property type="match status" value="1"/>
</dbReference>
<dbReference type="Pfam" id="PF03401">
    <property type="entry name" value="TctC"/>
    <property type="match status" value="1"/>
</dbReference>
<protein>
    <recommendedName>
        <fullName evidence="4">ABC transporter substrate-binding protein</fullName>
    </recommendedName>
</protein>
<evidence type="ECO:0000256" key="1">
    <source>
        <dbReference type="ARBA" id="ARBA00006987"/>
    </source>
</evidence>
<dbReference type="PANTHER" id="PTHR42928:SF5">
    <property type="entry name" value="BLR1237 PROTEIN"/>
    <property type="match status" value="1"/>
</dbReference>
<name>A0A261S2X2_9BORD</name>